<dbReference type="RefSeq" id="WP_075126876.1">
    <property type="nucleotide sequence ID" value="NZ_MSIE01000032.1"/>
</dbReference>
<accession>A0A1Q8CP18</accession>
<feature type="transmembrane region" description="Helical" evidence="9">
    <location>
        <begin position="37"/>
        <end position="57"/>
    </location>
</feature>
<evidence type="ECO:0000256" key="2">
    <source>
        <dbReference type="ARBA" id="ARBA00022475"/>
    </source>
</evidence>
<keyword evidence="12" id="KW-1185">Reference proteome</keyword>
<dbReference type="InterPro" id="IPR013685">
    <property type="entry name" value="POTRA_FtsQ_type"/>
</dbReference>
<evidence type="ECO:0000313" key="12">
    <source>
        <dbReference type="Proteomes" id="UP000185596"/>
    </source>
</evidence>
<keyword evidence="6 9" id="KW-0472">Membrane</keyword>
<proteinExistence type="predicted"/>
<dbReference type="Proteomes" id="UP000185596">
    <property type="component" value="Unassembled WGS sequence"/>
</dbReference>
<evidence type="ECO:0000256" key="3">
    <source>
        <dbReference type="ARBA" id="ARBA00022618"/>
    </source>
</evidence>
<dbReference type="GO" id="GO:0005886">
    <property type="term" value="C:plasma membrane"/>
    <property type="evidence" value="ECO:0007669"/>
    <property type="project" value="TreeGrafter"/>
</dbReference>
<dbReference type="GO" id="GO:0051301">
    <property type="term" value="P:cell division"/>
    <property type="evidence" value="ECO:0007669"/>
    <property type="project" value="UniProtKB-KW"/>
</dbReference>
<evidence type="ECO:0000256" key="5">
    <source>
        <dbReference type="ARBA" id="ARBA00022989"/>
    </source>
</evidence>
<dbReference type="Gene3D" id="3.10.20.310">
    <property type="entry name" value="membrane protein fhac"/>
    <property type="match status" value="1"/>
</dbReference>
<evidence type="ECO:0000256" key="8">
    <source>
        <dbReference type="SAM" id="MobiDB-lite"/>
    </source>
</evidence>
<dbReference type="PANTHER" id="PTHR37820:SF1">
    <property type="entry name" value="CELL DIVISION PROTEIN FTSQ"/>
    <property type="match status" value="1"/>
</dbReference>
<keyword evidence="3" id="KW-0132">Cell division</keyword>
<organism evidence="11 12">
    <name type="scientific">Actinophytocola xanthii</name>
    <dbReference type="NCBI Taxonomy" id="1912961"/>
    <lineage>
        <taxon>Bacteria</taxon>
        <taxon>Bacillati</taxon>
        <taxon>Actinomycetota</taxon>
        <taxon>Actinomycetes</taxon>
        <taxon>Pseudonocardiales</taxon>
        <taxon>Pseudonocardiaceae</taxon>
    </lineage>
</organism>
<dbReference type="EMBL" id="MSIE01000032">
    <property type="protein sequence ID" value="OLF16076.1"/>
    <property type="molecule type" value="Genomic_DNA"/>
</dbReference>
<keyword evidence="5 9" id="KW-1133">Transmembrane helix</keyword>
<evidence type="ECO:0000256" key="1">
    <source>
        <dbReference type="ARBA" id="ARBA00004370"/>
    </source>
</evidence>
<reference evidence="11 12" key="1">
    <citation type="submission" date="2016-12" db="EMBL/GenBank/DDBJ databases">
        <title>The draft genome sequence of Actinophytocola sp. 11-183.</title>
        <authorList>
            <person name="Wang W."/>
            <person name="Yuan L."/>
        </authorList>
    </citation>
    <scope>NUCLEOTIDE SEQUENCE [LARGE SCALE GENOMIC DNA]</scope>
    <source>
        <strain evidence="11 12">11-183</strain>
    </source>
</reference>
<dbReference type="OrthoDB" id="9790760at2"/>
<dbReference type="Pfam" id="PF08478">
    <property type="entry name" value="POTRA_1"/>
    <property type="match status" value="1"/>
</dbReference>
<dbReference type="InterPro" id="IPR050487">
    <property type="entry name" value="FtsQ_DivIB"/>
</dbReference>
<evidence type="ECO:0000313" key="11">
    <source>
        <dbReference type="EMBL" id="OLF16076.1"/>
    </source>
</evidence>
<dbReference type="PROSITE" id="PS51779">
    <property type="entry name" value="POTRA"/>
    <property type="match status" value="1"/>
</dbReference>
<feature type="region of interest" description="Disordered" evidence="8">
    <location>
        <begin position="1"/>
        <end position="33"/>
    </location>
</feature>
<evidence type="ECO:0000256" key="9">
    <source>
        <dbReference type="SAM" id="Phobius"/>
    </source>
</evidence>
<keyword evidence="2" id="KW-1003">Cell membrane</keyword>
<evidence type="ECO:0000256" key="7">
    <source>
        <dbReference type="ARBA" id="ARBA00023306"/>
    </source>
</evidence>
<name>A0A1Q8CP18_9PSEU</name>
<dbReference type="STRING" id="1912961.BU204_18120"/>
<dbReference type="InterPro" id="IPR005548">
    <property type="entry name" value="Cell_div_FtsQ/DivIB_C"/>
</dbReference>
<sequence length="254" mass="27862">MTSTGRVRSPDRRRSGERTRPGEPRESRRRPSRRRYLARRWTAALVVLALLGIGYVVTFTSVLGVRSVSVTGTRDLSGDTVREAAAVELGTPMVRLSTHEIALRVADLPRVFEVQVSRSWPSTVEIAVTERDPVAVRRLRDGVHLIDRTGVDYATVRTAPRGLPELRVATVSPEDPATRAAVTVLAAVPDQLRSRIVEVSARTAGDVRLTLTGKRTVKWGDAENNTRKAAVLAPLLTRPGRTYDVATPDFPTVS</sequence>
<feature type="compositionally biased region" description="Basic and acidic residues" evidence="8">
    <location>
        <begin position="8"/>
        <end position="26"/>
    </location>
</feature>
<keyword evidence="7" id="KW-0131">Cell cycle</keyword>
<protein>
    <recommendedName>
        <fullName evidence="10">POTRA domain-containing protein</fullName>
    </recommendedName>
</protein>
<evidence type="ECO:0000256" key="6">
    <source>
        <dbReference type="ARBA" id="ARBA00023136"/>
    </source>
</evidence>
<gene>
    <name evidence="11" type="ORF">BU204_18120</name>
</gene>
<evidence type="ECO:0000256" key="4">
    <source>
        <dbReference type="ARBA" id="ARBA00022692"/>
    </source>
</evidence>
<dbReference type="PANTHER" id="PTHR37820">
    <property type="entry name" value="CELL DIVISION PROTEIN DIVIB"/>
    <property type="match status" value="1"/>
</dbReference>
<dbReference type="Pfam" id="PF03799">
    <property type="entry name" value="FtsQ_DivIB_C"/>
    <property type="match status" value="1"/>
</dbReference>
<comment type="subcellular location">
    <subcellularLocation>
        <location evidence="1">Membrane</location>
    </subcellularLocation>
</comment>
<keyword evidence="4 9" id="KW-0812">Transmembrane</keyword>
<dbReference type="InterPro" id="IPR034746">
    <property type="entry name" value="POTRA"/>
</dbReference>
<evidence type="ECO:0000259" key="10">
    <source>
        <dbReference type="PROSITE" id="PS51779"/>
    </source>
</evidence>
<dbReference type="AlphaFoldDB" id="A0A1Q8CP18"/>
<feature type="domain" description="POTRA" evidence="10">
    <location>
        <begin position="63"/>
        <end position="131"/>
    </location>
</feature>
<comment type="caution">
    <text evidence="11">The sequence shown here is derived from an EMBL/GenBank/DDBJ whole genome shotgun (WGS) entry which is preliminary data.</text>
</comment>